<proteinExistence type="predicted"/>
<name>A0A4P9YD08_ROZAC</name>
<dbReference type="AlphaFoldDB" id="A0A4P9YD08"/>
<gene>
    <name evidence="1" type="ORF">ROZALSC1DRAFT_24370</name>
</gene>
<evidence type="ECO:0000313" key="2">
    <source>
        <dbReference type="Proteomes" id="UP000281549"/>
    </source>
</evidence>
<accession>A0A4P9YD08</accession>
<dbReference type="Proteomes" id="UP000281549">
    <property type="component" value="Unassembled WGS sequence"/>
</dbReference>
<protein>
    <submittedName>
        <fullName evidence="1">Uncharacterized protein</fullName>
    </submittedName>
</protein>
<evidence type="ECO:0000313" key="1">
    <source>
        <dbReference type="EMBL" id="RKP17273.1"/>
    </source>
</evidence>
<sequence>MINEETEMPQYRQPPPFPTGAVFPCFYSSIEQKIISSDLYMLYADSLNFFPIFHKAITKFLDNTNGAKLELLKKMDNALQMWERHYKINYNQFPMQFGILIQGNGLFSIIILGLKLELFACSWPFRDCTVATTLYSKNLSDVTGSKFYCELVTFATYILGCAVKISPNSNKGIFKGCVFQGRRRAIYMPFRGKVNATRKIKVEVLNNENEEAESLPNIRKK</sequence>
<dbReference type="EMBL" id="ML005930">
    <property type="protein sequence ID" value="RKP17273.1"/>
    <property type="molecule type" value="Genomic_DNA"/>
</dbReference>
<organism evidence="1 2">
    <name type="scientific">Rozella allomycis (strain CSF55)</name>
    <dbReference type="NCBI Taxonomy" id="988480"/>
    <lineage>
        <taxon>Eukaryota</taxon>
        <taxon>Fungi</taxon>
        <taxon>Fungi incertae sedis</taxon>
        <taxon>Cryptomycota</taxon>
        <taxon>Cryptomycota incertae sedis</taxon>
        <taxon>Rozella</taxon>
    </lineage>
</organism>
<reference evidence="2" key="1">
    <citation type="journal article" date="2018" name="Nat. Microbiol.">
        <title>Leveraging single-cell genomics to expand the fungal tree of life.</title>
        <authorList>
            <person name="Ahrendt S.R."/>
            <person name="Quandt C.A."/>
            <person name="Ciobanu D."/>
            <person name="Clum A."/>
            <person name="Salamov A."/>
            <person name="Andreopoulos B."/>
            <person name="Cheng J.F."/>
            <person name="Woyke T."/>
            <person name="Pelin A."/>
            <person name="Henrissat B."/>
            <person name="Reynolds N.K."/>
            <person name="Benny G.L."/>
            <person name="Smith M.E."/>
            <person name="James T.Y."/>
            <person name="Grigoriev I.V."/>
        </authorList>
    </citation>
    <scope>NUCLEOTIDE SEQUENCE [LARGE SCALE GENOMIC DNA]</scope>
    <source>
        <strain evidence="2">CSF55</strain>
    </source>
</reference>